<dbReference type="CDD" id="cd06173">
    <property type="entry name" value="MFS_MefA_like"/>
    <property type="match status" value="1"/>
</dbReference>
<evidence type="ECO:0000313" key="10">
    <source>
        <dbReference type="Proteomes" id="UP000319619"/>
    </source>
</evidence>
<dbReference type="EMBL" id="NJBN01000011">
    <property type="protein sequence ID" value="TKJ37942.1"/>
    <property type="molecule type" value="Genomic_DNA"/>
</dbReference>
<evidence type="ECO:0000256" key="3">
    <source>
        <dbReference type="ARBA" id="ARBA00022475"/>
    </source>
</evidence>
<reference evidence="9 10" key="1">
    <citation type="submission" date="2017-06" db="EMBL/GenBank/DDBJ databases">
        <title>Novel microbial phyla capable of carbon fixation and sulfur reduction in deep-sea sediments.</title>
        <authorList>
            <person name="Huang J."/>
            <person name="Baker B."/>
            <person name="Wang Y."/>
        </authorList>
    </citation>
    <scope>NUCLEOTIDE SEQUENCE [LARGE SCALE GENOMIC DNA]</scope>
    <source>
        <strain evidence="9">B3_LCP</strain>
    </source>
</reference>
<dbReference type="PRINTS" id="PR01988">
    <property type="entry name" value="EXPORTERBACE"/>
</dbReference>
<dbReference type="Pfam" id="PF05977">
    <property type="entry name" value="MFS_3"/>
    <property type="match status" value="1"/>
</dbReference>
<evidence type="ECO:0000313" key="9">
    <source>
        <dbReference type="EMBL" id="TKJ37942.1"/>
    </source>
</evidence>
<evidence type="ECO:0000256" key="5">
    <source>
        <dbReference type="ARBA" id="ARBA00022989"/>
    </source>
</evidence>
<feature type="transmembrane region" description="Helical" evidence="7">
    <location>
        <begin position="55"/>
        <end position="77"/>
    </location>
</feature>
<comment type="subcellular location">
    <subcellularLocation>
        <location evidence="1">Cell membrane</location>
        <topology evidence="1">Multi-pass membrane protein</topology>
    </subcellularLocation>
</comment>
<sequence>MLKLLHSPFLRPLRARNFRLLWIGQVIAWTGDSIYQIALLWLILEMTGSKSLAGYIAAVGYLPALLLGLFLGALVDVGDRRRLMMGADLLRAIVLLYIPLAFIGNWLTPWQLAAAAFFISTGAALFNPARDSSVPQLVDEKNLLAANALIQTSSYASLLIGPLFAGLVLTIINLTGLFFFNSFAYAISLFTIFLLRIPSRDNIVSTFKPLKSILEALRYAAREKWSGQLLLLTALDNLFIMGPAIVGIPILVREELGLGPGAYAAVQGCHAVGMLIGAFIFGSLGKSLPKGKTLLAAIVFDGLTFIPIMFITNLTWLGILIVFHSLAIPLIMVSRTSLIQEGIPSGLQGRFFSLVNLTVIGMMALSSAMTGIACEIIGVRQVYLVIGIAGGLCGLLGFLMKGIRQRR</sequence>
<name>A0A532USS2_UNCL8</name>
<proteinExistence type="predicted"/>
<feature type="transmembrane region" description="Helical" evidence="7">
    <location>
        <begin position="354"/>
        <end position="378"/>
    </location>
</feature>
<dbReference type="Gene3D" id="1.20.1250.20">
    <property type="entry name" value="MFS general substrate transporter like domains"/>
    <property type="match status" value="1"/>
</dbReference>
<dbReference type="InterPro" id="IPR022324">
    <property type="entry name" value="Bacilysin_exporter_BacE_put"/>
</dbReference>
<dbReference type="InterPro" id="IPR020846">
    <property type="entry name" value="MFS_dom"/>
</dbReference>
<feature type="transmembrane region" description="Helical" evidence="7">
    <location>
        <begin position="262"/>
        <end position="281"/>
    </location>
</feature>
<comment type="caution">
    <text evidence="9">The sequence shown here is derived from an EMBL/GenBank/DDBJ whole genome shotgun (WGS) entry which is preliminary data.</text>
</comment>
<feature type="transmembrane region" description="Helical" evidence="7">
    <location>
        <begin position="316"/>
        <end position="333"/>
    </location>
</feature>
<evidence type="ECO:0000256" key="4">
    <source>
        <dbReference type="ARBA" id="ARBA00022692"/>
    </source>
</evidence>
<feature type="domain" description="Major facilitator superfamily (MFS) profile" evidence="8">
    <location>
        <begin position="17"/>
        <end position="405"/>
    </location>
</feature>
<keyword evidence="6 7" id="KW-0472">Membrane</keyword>
<dbReference type="PANTHER" id="PTHR23513:SF6">
    <property type="entry name" value="MAJOR FACILITATOR SUPERFAMILY ASSOCIATED DOMAIN-CONTAINING PROTEIN"/>
    <property type="match status" value="1"/>
</dbReference>
<evidence type="ECO:0000259" key="8">
    <source>
        <dbReference type="PROSITE" id="PS50850"/>
    </source>
</evidence>
<dbReference type="AlphaFoldDB" id="A0A532USS2"/>
<dbReference type="PROSITE" id="PS50850">
    <property type="entry name" value="MFS"/>
    <property type="match status" value="1"/>
</dbReference>
<keyword evidence="4 7" id="KW-0812">Transmembrane</keyword>
<evidence type="ECO:0000256" key="2">
    <source>
        <dbReference type="ARBA" id="ARBA00022448"/>
    </source>
</evidence>
<evidence type="ECO:0000256" key="1">
    <source>
        <dbReference type="ARBA" id="ARBA00004651"/>
    </source>
</evidence>
<dbReference type="GO" id="GO:0005886">
    <property type="term" value="C:plasma membrane"/>
    <property type="evidence" value="ECO:0007669"/>
    <property type="project" value="UniProtKB-SubCell"/>
</dbReference>
<protein>
    <recommendedName>
        <fullName evidence="8">Major facilitator superfamily (MFS) profile domain-containing protein</fullName>
    </recommendedName>
</protein>
<dbReference type="SUPFAM" id="SSF103473">
    <property type="entry name" value="MFS general substrate transporter"/>
    <property type="match status" value="1"/>
</dbReference>
<feature type="transmembrane region" description="Helical" evidence="7">
    <location>
        <begin position="229"/>
        <end position="250"/>
    </location>
</feature>
<dbReference type="InterPro" id="IPR036259">
    <property type="entry name" value="MFS_trans_sf"/>
</dbReference>
<keyword evidence="5 7" id="KW-1133">Transmembrane helix</keyword>
<organism evidence="9 10">
    <name type="scientific">candidate division LCP-89 bacterium B3_LCP</name>
    <dbReference type="NCBI Taxonomy" id="2012998"/>
    <lineage>
        <taxon>Bacteria</taxon>
        <taxon>Pseudomonadati</taxon>
        <taxon>Bacteria division LCP-89</taxon>
    </lineage>
</organism>
<accession>A0A532USS2</accession>
<feature type="transmembrane region" description="Helical" evidence="7">
    <location>
        <begin position="89"/>
        <end position="106"/>
    </location>
</feature>
<feature type="transmembrane region" description="Helical" evidence="7">
    <location>
        <begin position="384"/>
        <end position="403"/>
    </location>
</feature>
<gene>
    <name evidence="9" type="ORF">CEE37_13335</name>
</gene>
<feature type="transmembrane region" description="Helical" evidence="7">
    <location>
        <begin position="20"/>
        <end position="43"/>
    </location>
</feature>
<dbReference type="GO" id="GO:0022857">
    <property type="term" value="F:transmembrane transporter activity"/>
    <property type="evidence" value="ECO:0007669"/>
    <property type="project" value="InterPro"/>
</dbReference>
<keyword evidence="3" id="KW-1003">Cell membrane</keyword>
<feature type="transmembrane region" description="Helical" evidence="7">
    <location>
        <begin position="293"/>
        <end position="310"/>
    </location>
</feature>
<dbReference type="PANTHER" id="PTHR23513">
    <property type="entry name" value="INTEGRAL MEMBRANE EFFLUX PROTEIN-RELATED"/>
    <property type="match status" value="1"/>
</dbReference>
<feature type="transmembrane region" description="Helical" evidence="7">
    <location>
        <begin position="149"/>
        <end position="172"/>
    </location>
</feature>
<evidence type="ECO:0000256" key="7">
    <source>
        <dbReference type="SAM" id="Phobius"/>
    </source>
</evidence>
<keyword evidence="2" id="KW-0813">Transport</keyword>
<evidence type="ECO:0000256" key="6">
    <source>
        <dbReference type="ARBA" id="ARBA00023136"/>
    </source>
</evidence>
<dbReference type="Proteomes" id="UP000319619">
    <property type="component" value="Unassembled WGS sequence"/>
</dbReference>
<dbReference type="InterPro" id="IPR010290">
    <property type="entry name" value="TM_effector"/>
</dbReference>